<sequence>MELNKFINDIKTTLPIATVMNNPGGGISTIINYSDTKITYLRGKSKMSISFNDLYETYIYFKGMNVSSSDLRRFKPSVFNSKACPAGHSCNCTFLFLIFEKMNMSTNIGGKGVRGNPFSVTIYKNTEE</sequence>
<accession>A0A2Y9U043</accession>
<dbReference type="KEGG" id="lpv:HYN51_10865"/>
<dbReference type="Proteomes" id="UP000244908">
    <property type="component" value="Chromosome"/>
</dbReference>
<dbReference type="AlphaFoldDB" id="A0A2Y9U043"/>
<evidence type="ECO:0000313" key="1">
    <source>
        <dbReference type="EMBL" id="AWH89014.1"/>
    </source>
</evidence>
<reference evidence="1 2" key="1">
    <citation type="journal article" date="2019" name="Int. J. Syst. Evol. Microbiol.">
        <title>Limnobaculum parvum gen. nov., sp. nov., isolated from a freshwater lake.</title>
        <authorList>
            <person name="Baek C."/>
            <person name="Shin S.K."/>
            <person name="Yi H."/>
        </authorList>
    </citation>
    <scope>NUCLEOTIDE SEQUENCE [LARGE SCALE GENOMIC DNA]</scope>
    <source>
        <strain evidence="1 2">HYN0051</strain>
    </source>
</reference>
<name>A0A2Y9U043_9GAMM</name>
<dbReference type="EMBL" id="CP029185">
    <property type="protein sequence ID" value="AWH89014.1"/>
    <property type="molecule type" value="Genomic_DNA"/>
</dbReference>
<organism evidence="1 2">
    <name type="scientific">Limnobaculum parvum</name>
    <dbReference type="NCBI Taxonomy" id="2172103"/>
    <lineage>
        <taxon>Bacteria</taxon>
        <taxon>Pseudomonadati</taxon>
        <taxon>Pseudomonadota</taxon>
        <taxon>Gammaproteobacteria</taxon>
        <taxon>Enterobacterales</taxon>
        <taxon>Budviciaceae</taxon>
        <taxon>Limnobaculum</taxon>
    </lineage>
</organism>
<proteinExistence type="predicted"/>
<protein>
    <submittedName>
        <fullName evidence="1">Uncharacterized protein</fullName>
    </submittedName>
</protein>
<dbReference type="RefSeq" id="WP_108901070.1">
    <property type="nucleotide sequence ID" value="NZ_CP029185.2"/>
</dbReference>
<keyword evidence="2" id="KW-1185">Reference proteome</keyword>
<dbReference type="OrthoDB" id="5918136at2"/>
<gene>
    <name evidence="1" type="ORF">HYN51_10865</name>
</gene>
<evidence type="ECO:0000313" key="2">
    <source>
        <dbReference type="Proteomes" id="UP000244908"/>
    </source>
</evidence>